<gene>
    <name evidence="2" type="ORF">MiAbB_00247</name>
</gene>
<accession>A0A402D830</accession>
<evidence type="ECO:0000256" key="1">
    <source>
        <dbReference type="SAM" id="MobiDB-lite"/>
    </source>
</evidence>
<dbReference type="EMBL" id="BIFY01000002">
    <property type="protein sequence ID" value="GCE58341.1"/>
    <property type="molecule type" value="Genomic_DNA"/>
</dbReference>
<evidence type="ECO:0000313" key="2">
    <source>
        <dbReference type="EMBL" id="GCE58341.1"/>
    </source>
</evidence>
<organism evidence="2 3">
    <name type="scientific">Microcystis aeruginosa NIES-4285</name>
    <dbReference type="NCBI Taxonomy" id="2497681"/>
    <lineage>
        <taxon>Bacteria</taxon>
        <taxon>Bacillati</taxon>
        <taxon>Cyanobacteriota</taxon>
        <taxon>Cyanophyceae</taxon>
        <taxon>Oscillatoriophycideae</taxon>
        <taxon>Chroococcales</taxon>
        <taxon>Microcystaceae</taxon>
        <taxon>Microcystis</taxon>
    </lineage>
</organism>
<reference evidence="3" key="1">
    <citation type="submission" date="2018-12" db="EMBL/GenBank/DDBJ databases">
        <title>Genome sequence of Microcystis aeruginosa NIES-4285.</title>
        <authorList>
            <person name="Tanabe Y."/>
        </authorList>
    </citation>
    <scope>NUCLEOTIDE SEQUENCE [LARGE SCALE GENOMIC DNA]</scope>
    <source>
        <strain evidence="3">NIES-4285</strain>
    </source>
</reference>
<proteinExistence type="predicted"/>
<comment type="caution">
    <text evidence="2">The sequence shown here is derived from an EMBL/GenBank/DDBJ whole genome shotgun (WGS) entry which is preliminary data.</text>
</comment>
<evidence type="ECO:0000313" key="3">
    <source>
        <dbReference type="Proteomes" id="UP000289660"/>
    </source>
</evidence>
<dbReference type="AlphaFoldDB" id="A0A402D830"/>
<sequence>MAREFPTLSKRTGGDPPTALFTSDQSLYYNRPLVKIKNLPLGEEPVVSIQEN</sequence>
<dbReference type="Proteomes" id="UP000289660">
    <property type="component" value="Unassembled WGS sequence"/>
</dbReference>
<feature type="region of interest" description="Disordered" evidence="1">
    <location>
        <begin position="1"/>
        <end position="22"/>
    </location>
</feature>
<name>A0A402D830_MICAE</name>
<protein>
    <submittedName>
        <fullName evidence="2">Uncharacterized protein</fullName>
    </submittedName>
</protein>